<dbReference type="GO" id="GO:0047617">
    <property type="term" value="F:fatty acyl-CoA hydrolase activity"/>
    <property type="evidence" value="ECO:0007669"/>
    <property type="project" value="TreeGrafter"/>
</dbReference>
<name>A0A3M6X6R6_HORWE</name>
<keyword evidence="2" id="KW-0677">Repeat</keyword>
<dbReference type="PANTHER" id="PTHR12655">
    <property type="entry name" value="ACYL-COA THIOESTERASE"/>
    <property type="match status" value="1"/>
</dbReference>
<proteinExistence type="inferred from homology"/>
<feature type="domain" description="HotDog ACOT-type" evidence="6">
    <location>
        <begin position="88"/>
        <end position="213"/>
    </location>
</feature>
<dbReference type="Proteomes" id="UP000282582">
    <property type="component" value="Unassembled WGS sequence"/>
</dbReference>
<dbReference type="VEuPathDB" id="FungiDB:BTJ68_14368"/>
<accession>A0A3M6X6R6</accession>
<organism evidence="7 8">
    <name type="scientific">Hortaea werneckii</name>
    <name type="common">Black yeast</name>
    <name type="synonym">Cladosporium werneckii</name>
    <dbReference type="NCBI Taxonomy" id="91943"/>
    <lineage>
        <taxon>Eukaryota</taxon>
        <taxon>Fungi</taxon>
        <taxon>Dikarya</taxon>
        <taxon>Ascomycota</taxon>
        <taxon>Pezizomycotina</taxon>
        <taxon>Dothideomycetes</taxon>
        <taxon>Dothideomycetidae</taxon>
        <taxon>Mycosphaerellales</taxon>
        <taxon>Teratosphaeriaceae</taxon>
        <taxon>Hortaea</taxon>
    </lineage>
</organism>
<dbReference type="Gene3D" id="3.10.129.10">
    <property type="entry name" value="Hotdog Thioesterase"/>
    <property type="match status" value="2"/>
</dbReference>
<evidence type="ECO:0000256" key="1">
    <source>
        <dbReference type="ARBA" id="ARBA00010458"/>
    </source>
</evidence>
<evidence type="ECO:0000256" key="5">
    <source>
        <dbReference type="SAM" id="MobiDB-lite"/>
    </source>
</evidence>
<sequence length="468" mass="52641">MSLRSSTIRWLSRTKPAGIQATHFRHCRGFSLSATRRTDGVFRELTDQRVQVPWIEAFHKRQKEGQDASQPSGKPETPPDRDLTPKKMSESYHSVVLPLAQEPWLLDTYLNSSGHIRLGTIFMDLDALSGVIAYKHTGDSVTTVTAAFDRITINHPLHEIVDLELSGQVTYASGRSSMEISLQVAKAPKTGEEVRPEDVLLTCSCTMVSLDPGTKKPVNIAPVRTDTDAEKQVYAQGEKNSKHRKDLAQRSLLKTAPNDEESDLIHALWQQQLKYHDPNDAIRKPDHVFFMDKTKLSTASIMQPQYRNRHHFMIFGGFLLKQTFELAFCCAASFAHVRPTFVSLDPSTFQNPVPVGSVLYLTATVVYTDPPLVAGQTGGIAPEETRDDNSQTRVQIRVDSKVRDVEHGETKPTGQFNYTFTVDKNVKVLPRTYTELMMYVDARRRARRVIETVKQGEADDGSQDRVTE</sequence>
<evidence type="ECO:0000256" key="2">
    <source>
        <dbReference type="ARBA" id="ARBA00022737"/>
    </source>
</evidence>
<dbReference type="FunFam" id="3.10.129.10:FF:000038">
    <property type="entry name" value="Acyl-CoA thioester hydrolase"/>
    <property type="match status" value="1"/>
</dbReference>
<dbReference type="PROSITE" id="PS51770">
    <property type="entry name" value="HOTDOG_ACOT"/>
    <property type="match status" value="2"/>
</dbReference>
<evidence type="ECO:0000256" key="3">
    <source>
        <dbReference type="ARBA" id="ARBA00022801"/>
    </source>
</evidence>
<keyword evidence="4" id="KW-0809">Transit peptide</keyword>
<feature type="compositionally biased region" description="Basic and acidic residues" evidence="5">
    <location>
        <begin position="77"/>
        <end position="88"/>
    </location>
</feature>
<dbReference type="SUPFAM" id="SSF54637">
    <property type="entry name" value="Thioesterase/thiol ester dehydrase-isomerase"/>
    <property type="match status" value="2"/>
</dbReference>
<dbReference type="EMBL" id="QWIK01002446">
    <property type="protein sequence ID" value="RMX86554.1"/>
    <property type="molecule type" value="Genomic_DNA"/>
</dbReference>
<gene>
    <name evidence="7" type="ORF">D0868_15131</name>
</gene>
<feature type="domain" description="HotDog ACOT-type" evidence="6">
    <location>
        <begin position="292"/>
        <end position="426"/>
    </location>
</feature>
<keyword evidence="3" id="KW-0378">Hydrolase</keyword>
<evidence type="ECO:0000313" key="7">
    <source>
        <dbReference type="EMBL" id="RMX86554.1"/>
    </source>
</evidence>
<feature type="region of interest" description="Disordered" evidence="5">
    <location>
        <begin position="60"/>
        <end position="88"/>
    </location>
</feature>
<comment type="caution">
    <text evidence="7">The sequence shown here is derived from an EMBL/GenBank/DDBJ whole genome shotgun (WGS) entry which is preliminary data.</text>
</comment>
<evidence type="ECO:0000256" key="4">
    <source>
        <dbReference type="ARBA" id="ARBA00022946"/>
    </source>
</evidence>
<dbReference type="GO" id="GO:0005739">
    <property type="term" value="C:mitochondrion"/>
    <property type="evidence" value="ECO:0007669"/>
    <property type="project" value="TreeGrafter"/>
</dbReference>
<dbReference type="CDD" id="cd03442">
    <property type="entry name" value="BFIT_BACH"/>
    <property type="match status" value="2"/>
</dbReference>
<comment type="similarity">
    <text evidence="1">Belongs to the acyl coenzyme A hydrolase family.</text>
</comment>
<evidence type="ECO:0000259" key="6">
    <source>
        <dbReference type="PROSITE" id="PS51770"/>
    </source>
</evidence>
<reference evidence="7 8" key="1">
    <citation type="journal article" date="2018" name="BMC Genomics">
        <title>Genomic evidence for intraspecific hybridization in a clonal and extremely halotolerant yeast.</title>
        <authorList>
            <person name="Gostincar C."/>
            <person name="Stajich J.E."/>
            <person name="Zupancic J."/>
            <person name="Zalar P."/>
            <person name="Gunde-Cimerman N."/>
        </authorList>
    </citation>
    <scope>NUCLEOTIDE SEQUENCE [LARGE SCALE GENOMIC DNA]</scope>
    <source>
        <strain evidence="7 8">EXF-6654</strain>
    </source>
</reference>
<dbReference type="FunFam" id="3.10.129.10:FF:000032">
    <property type="entry name" value="Acyl-CoA thioester hydrolase"/>
    <property type="match status" value="1"/>
</dbReference>
<dbReference type="AlphaFoldDB" id="A0A3M6X6R6"/>
<dbReference type="InterPro" id="IPR029069">
    <property type="entry name" value="HotDog_dom_sf"/>
</dbReference>
<dbReference type="PANTHER" id="PTHR12655:SF0">
    <property type="entry name" value="ACYL-COENZYME A THIOESTERASE 9, MITOCHONDRIAL"/>
    <property type="match status" value="1"/>
</dbReference>
<protein>
    <recommendedName>
        <fullName evidence="6">HotDog ACOT-type domain-containing protein</fullName>
    </recommendedName>
</protein>
<evidence type="ECO:0000313" key="8">
    <source>
        <dbReference type="Proteomes" id="UP000282582"/>
    </source>
</evidence>
<dbReference type="GO" id="GO:0006637">
    <property type="term" value="P:acyl-CoA metabolic process"/>
    <property type="evidence" value="ECO:0007669"/>
    <property type="project" value="TreeGrafter"/>
</dbReference>
<dbReference type="InterPro" id="IPR033120">
    <property type="entry name" value="HOTDOG_ACOT"/>
</dbReference>